<evidence type="ECO:0000313" key="2">
    <source>
        <dbReference type="Proteomes" id="UP000266482"/>
    </source>
</evidence>
<keyword evidence="2" id="KW-1185">Reference proteome</keyword>
<comment type="caution">
    <text evidence="1">The sequence shown here is derived from an EMBL/GenBank/DDBJ whole genome shotgun (WGS) entry which is preliminary data.</text>
</comment>
<protein>
    <submittedName>
        <fullName evidence="1">Uncharacterized protein</fullName>
    </submittedName>
</protein>
<dbReference type="AlphaFoldDB" id="A0A3A1UPP1"/>
<evidence type="ECO:0000313" key="1">
    <source>
        <dbReference type="EMBL" id="RIX50324.1"/>
    </source>
</evidence>
<name>A0A3A1UPP1_9BACL</name>
<gene>
    <name evidence="1" type="ORF">D3P08_20990</name>
</gene>
<dbReference type="Proteomes" id="UP000266482">
    <property type="component" value="Unassembled WGS sequence"/>
</dbReference>
<sequence length="124" mass="12914">MAEKNIIAFFKRRDEAEQALKQIEAIGGVVDSSITNVDGYPGDGVDESFNPLTGDFPGLGFLTLGGDFQKDAGVLAATSVSASGLSSGGPENKVTGYNFCLTVVLDEQSFHQALQIVETAGAIV</sequence>
<proteinExistence type="predicted"/>
<reference evidence="1 2" key="1">
    <citation type="submission" date="2018-09" db="EMBL/GenBank/DDBJ databases">
        <title>Paenibacillus aracenensis nov. sp. isolated from a cave in southern Spain.</title>
        <authorList>
            <person name="Jurado V."/>
            <person name="Gutierrez-Patricio S."/>
            <person name="Gonzalez-Pimentel J.L."/>
            <person name="Miller A.Z."/>
            <person name="Laiz L."/>
            <person name="Saiz-Jimenez C."/>
        </authorList>
    </citation>
    <scope>NUCLEOTIDE SEQUENCE [LARGE SCALE GENOMIC DNA]</scope>
    <source>
        <strain evidence="1 2">DSM 22867</strain>
    </source>
</reference>
<dbReference type="OrthoDB" id="2375806at2"/>
<organism evidence="1 2">
    <name type="scientific">Paenibacillus nanensis</name>
    <dbReference type="NCBI Taxonomy" id="393251"/>
    <lineage>
        <taxon>Bacteria</taxon>
        <taxon>Bacillati</taxon>
        <taxon>Bacillota</taxon>
        <taxon>Bacilli</taxon>
        <taxon>Bacillales</taxon>
        <taxon>Paenibacillaceae</taxon>
        <taxon>Paenibacillus</taxon>
    </lineage>
</organism>
<accession>A0A3A1UPP1</accession>
<dbReference type="EMBL" id="QXQA01000015">
    <property type="protein sequence ID" value="RIX50324.1"/>
    <property type="molecule type" value="Genomic_DNA"/>
</dbReference>
<dbReference type="RefSeq" id="WP_119602073.1">
    <property type="nucleotide sequence ID" value="NZ_QXQA01000015.1"/>
</dbReference>